<feature type="non-terminal residue" evidence="1">
    <location>
        <position position="1"/>
    </location>
</feature>
<organism evidence="1">
    <name type="scientific">marine metagenome</name>
    <dbReference type="NCBI Taxonomy" id="408172"/>
    <lineage>
        <taxon>unclassified sequences</taxon>
        <taxon>metagenomes</taxon>
        <taxon>ecological metagenomes</taxon>
    </lineage>
</organism>
<accession>A0A381T5W3</accession>
<dbReference type="EMBL" id="UINC01004072">
    <property type="protein sequence ID" value="SVA11562.1"/>
    <property type="molecule type" value="Genomic_DNA"/>
</dbReference>
<gene>
    <name evidence="1" type="ORF">METZ01_LOCUS64416</name>
</gene>
<reference evidence="1" key="1">
    <citation type="submission" date="2018-05" db="EMBL/GenBank/DDBJ databases">
        <authorList>
            <person name="Lanie J.A."/>
            <person name="Ng W.-L."/>
            <person name="Kazmierczak K.M."/>
            <person name="Andrzejewski T.M."/>
            <person name="Davidsen T.M."/>
            <person name="Wayne K.J."/>
            <person name="Tettelin H."/>
            <person name="Glass J.I."/>
            <person name="Rusch D."/>
            <person name="Podicherti R."/>
            <person name="Tsui H.-C.T."/>
            <person name="Winkler M.E."/>
        </authorList>
    </citation>
    <scope>NUCLEOTIDE SEQUENCE</scope>
</reference>
<sequence>IQDPRHASRRCSTLWRSKDGRSMESFCRPCFKSLPFRTLGCPN</sequence>
<dbReference type="AlphaFoldDB" id="A0A381T5W3"/>
<proteinExistence type="predicted"/>
<feature type="non-terminal residue" evidence="1">
    <location>
        <position position="43"/>
    </location>
</feature>
<protein>
    <submittedName>
        <fullName evidence="1">Uncharacterized protein</fullName>
    </submittedName>
</protein>
<name>A0A381T5W3_9ZZZZ</name>
<evidence type="ECO:0000313" key="1">
    <source>
        <dbReference type="EMBL" id="SVA11562.1"/>
    </source>
</evidence>